<name>A0ABT8WLT1_9FLAO</name>
<feature type="signal peptide" evidence="1">
    <location>
        <begin position="1"/>
        <end position="19"/>
    </location>
</feature>
<evidence type="ECO:0000313" key="3">
    <source>
        <dbReference type="Proteomes" id="UP001176806"/>
    </source>
</evidence>
<evidence type="ECO:0000256" key="1">
    <source>
        <dbReference type="SAM" id="SignalP"/>
    </source>
</evidence>
<evidence type="ECO:0000313" key="2">
    <source>
        <dbReference type="EMBL" id="MDO5974116.1"/>
    </source>
</evidence>
<accession>A0ABT8WLT1</accession>
<dbReference type="EMBL" id="JAUOEL010000002">
    <property type="protein sequence ID" value="MDO5974116.1"/>
    <property type="molecule type" value="Genomic_DNA"/>
</dbReference>
<keyword evidence="1" id="KW-0732">Signal</keyword>
<dbReference type="Proteomes" id="UP001176806">
    <property type="component" value="Unassembled WGS sequence"/>
</dbReference>
<dbReference type="RefSeq" id="WP_303301255.1">
    <property type="nucleotide sequence ID" value="NZ_BAABDA010000051.1"/>
</dbReference>
<proteinExistence type="predicted"/>
<keyword evidence="3" id="KW-1185">Reference proteome</keyword>
<gene>
    <name evidence="2" type="ORF">Q4Q40_07965</name>
</gene>
<feature type="chain" id="PRO_5045765495" evidence="1">
    <location>
        <begin position="20"/>
        <end position="169"/>
    </location>
</feature>
<reference evidence="2" key="1">
    <citation type="submission" date="2023-07" db="EMBL/GenBank/DDBJ databases">
        <title>Two novel species in the genus Flavivirga.</title>
        <authorList>
            <person name="Kwon K."/>
        </authorList>
    </citation>
    <scope>NUCLEOTIDE SEQUENCE</scope>
    <source>
        <strain evidence="2">KACC 14158</strain>
    </source>
</reference>
<organism evidence="2 3">
    <name type="scientific">Flavivirga jejuensis</name>
    <dbReference type="NCBI Taxonomy" id="870487"/>
    <lineage>
        <taxon>Bacteria</taxon>
        <taxon>Pseudomonadati</taxon>
        <taxon>Bacteroidota</taxon>
        <taxon>Flavobacteriia</taxon>
        <taxon>Flavobacteriales</taxon>
        <taxon>Flavobacteriaceae</taxon>
        <taxon>Flavivirga</taxon>
    </lineage>
</organism>
<sequence length="169" mass="19968">MKSIFITSILILFTNLIYAQDSEVNENCNYARFEISFLDSLDNKCIDTALQGRICKYLTEKIKYPNELFVDCIRGDFVAYFKLKANGFVDTTQLRIIKSIDKLIDNQVIDLFKQMPRLYFERQLHSMRYEQTPPVKIEEKEFCIRFRCIVTGPKPKKKLEAKIMKVNKK</sequence>
<comment type="caution">
    <text evidence="2">The sequence shown here is derived from an EMBL/GenBank/DDBJ whole genome shotgun (WGS) entry which is preliminary data.</text>
</comment>
<protein>
    <submittedName>
        <fullName evidence="2">Uncharacterized protein</fullName>
    </submittedName>
</protein>